<accession>A0A6N7X4R3</accession>
<protein>
    <recommendedName>
        <fullName evidence="4">Cation/H+ exchanger domain-containing protein</fullName>
    </recommendedName>
</protein>
<name>A0A6N7X4R3_STRAY</name>
<dbReference type="InterPro" id="IPR051843">
    <property type="entry name" value="CPA1_transporter"/>
</dbReference>
<dbReference type="EMBL" id="VUNP01000006">
    <property type="protein sequence ID" value="MST53232.1"/>
    <property type="molecule type" value="Genomic_DNA"/>
</dbReference>
<keyword evidence="1" id="KW-1133">Transmembrane helix</keyword>
<comment type="caution">
    <text evidence="2">The sequence shown here is derived from an EMBL/GenBank/DDBJ whole genome shotgun (WGS) entry which is preliminary data.</text>
</comment>
<evidence type="ECO:0000256" key="1">
    <source>
        <dbReference type="SAM" id="Phobius"/>
    </source>
</evidence>
<keyword evidence="1" id="KW-0472">Membrane</keyword>
<organism evidence="2 3">
    <name type="scientific">Streptococcus alactolyticus</name>
    <dbReference type="NCBI Taxonomy" id="29389"/>
    <lineage>
        <taxon>Bacteria</taxon>
        <taxon>Bacillati</taxon>
        <taxon>Bacillota</taxon>
        <taxon>Bacilli</taxon>
        <taxon>Lactobacillales</taxon>
        <taxon>Streptococcaceae</taxon>
        <taxon>Streptococcus</taxon>
    </lineage>
</organism>
<evidence type="ECO:0008006" key="4">
    <source>
        <dbReference type="Google" id="ProtNLM"/>
    </source>
</evidence>
<dbReference type="Proteomes" id="UP000471052">
    <property type="component" value="Unassembled WGS sequence"/>
</dbReference>
<proteinExistence type="predicted"/>
<reference evidence="2 3" key="1">
    <citation type="submission" date="2019-08" db="EMBL/GenBank/DDBJ databases">
        <title>In-depth cultivation of the pig gut microbiome towards novel bacterial diversity and tailored functional studies.</title>
        <authorList>
            <person name="Wylensek D."/>
            <person name="Hitch T.C.A."/>
            <person name="Clavel T."/>
        </authorList>
    </citation>
    <scope>NUCLEOTIDE SEQUENCE [LARGE SCALE GENOMIC DNA]</scope>
    <source>
        <strain evidence="2 3">BL-178-WT-3A</strain>
    </source>
</reference>
<dbReference type="AlphaFoldDB" id="A0A6N7X4R3"/>
<evidence type="ECO:0000313" key="3">
    <source>
        <dbReference type="Proteomes" id="UP000471052"/>
    </source>
</evidence>
<evidence type="ECO:0000313" key="2">
    <source>
        <dbReference type="EMBL" id="MST53232.1"/>
    </source>
</evidence>
<dbReference type="PANTHER" id="PTHR31102">
    <property type="match status" value="1"/>
</dbReference>
<feature type="transmembrane region" description="Helical" evidence="1">
    <location>
        <begin position="49"/>
        <end position="69"/>
    </location>
</feature>
<dbReference type="PANTHER" id="PTHR31102:SF1">
    <property type="entry name" value="CATION_H+ EXCHANGER DOMAIN-CONTAINING PROTEIN"/>
    <property type="match status" value="1"/>
</dbReference>
<dbReference type="RefSeq" id="WP_154454440.1">
    <property type="nucleotide sequence ID" value="NZ_BRXN01000005.1"/>
</dbReference>
<sequence>MIGTWLSLIGTDLDSKEKTFTLIAYLPKATVQAAIGGVPLAMGLPAGELILTMSVLAILITAPLGAFGIDFSYRKLLTDDS</sequence>
<gene>
    <name evidence="2" type="ORF">FYJ82_02055</name>
</gene>
<dbReference type="OrthoDB" id="9790604at2"/>
<keyword evidence="1" id="KW-0812">Transmembrane</keyword>